<dbReference type="PRINTS" id="PR00081">
    <property type="entry name" value="GDHRDH"/>
</dbReference>
<dbReference type="NCBIfam" id="NF004846">
    <property type="entry name" value="PRK06197.1"/>
    <property type="match status" value="1"/>
</dbReference>
<dbReference type="Proteomes" id="UP001186944">
    <property type="component" value="Unassembled WGS sequence"/>
</dbReference>
<evidence type="ECO:0000256" key="2">
    <source>
        <dbReference type="RuleBase" id="RU000363"/>
    </source>
</evidence>
<keyword evidence="3" id="KW-0812">Transmembrane</keyword>
<dbReference type="SUPFAM" id="SSF51735">
    <property type="entry name" value="NAD(P)-binding Rossmann-fold domains"/>
    <property type="match status" value="1"/>
</dbReference>
<keyword evidence="3" id="KW-1133">Transmembrane helix</keyword>
<evidence type="ECO:0000256" key="3">
    <source>
        <dbReference type="SAM" id="Phobius"/>
    </source>
</evidence>
<keyword evidence="1" id="KW-0560">Oxidoreductase</keyword>
<sequence length="326" mass="36263">MDMDQFVEFLDDNKVIIGSAIGIGFGLILLKKYLAGGVCRSKARLDGKTVIVTGSNTGIGKETVRDLAKRGARIIMACRDMKRTEPAAEELRTDTGNKNIVVRKLDLASLKSVRSFAEEILKTESRIDILINNAGVMYCPYSKTADGFEMQFGTNHLGPFLLTNLLLDRIKDSAPARIVNVSSIGHSLANPLDLENLNSEKGYDPYEAYHRSKLLNILFTRELSRRLKGSGVTANSLHPGFVNTDLPRHFNKFLNFVMQPFMWLSLKDSRAGAQTSIYCAVAEELVGVSGKYFSDCAVKEEVKQARDDQLAKRLWEMSEEMVAKAK</sequence>
<organism evidence="4 5">
    <name type="scientific">Pinctada imbricata</name>
    <name type="common">Atlantic pearl-oyster</name>
    <name type="synonym">Pinctada martensii</name>
    <dbReference type="NCBI Taxonomy" id="66713"/>
    <lineage>
        <taxon>Eukaryota</taxon>
        <taxon>Metazoa</taxon>
        <taxon>Spiralia</taxon>
        <taxon>Lophotrochozoa</taxon>
        <taxon>Mollusca</taxon>
        <taxon>Bivalvia</taxon>
        <taxon>Autobranchia</taxon>
        <taxon>Pteriomorphia</taxon>
        <taxon>Pterioida</taxon>
        <taxon>Pterioidea</taxon>
        <taxon>Pteriidae</taxon>
        <taxon>Pinctada</taxon>
    </lineage>
</organism>
<keyword evidence="5" id="KW-1185">Reference proteome</keyword>
<proteinExistence type="inferred from homology"/>
<evidence type="ECO:0008006" key="6">
    <source>
        <dbReference type="Google" id="ProtNLM"/>
    </source>
</evidence>
<dbReference type="FunFam" id="3.40.50.720:FF:000353">
    <property type="entry name" value="WW domain-containing oxidoreductase"/>
    <property type="match status" value="1"/>
</dbReference>
<evidence type="ECO:0000256" key="1">
    <source>
        <dbReference type="ARBA" id="ARBA00023002"/>
    </source>
</evidence>
<comment type="caution">
    <text evidence="4">The sequence shown here is derived from an EMBL/GenBank/DDBJ whole genome shotgun (WGS) entry which is preliminary data.</text>
</comment>
<comment type="similarity">
    <text evidence="2">Belongs to the short-chain dehydrogenases/reductases (SDR) family.</text>
</comment>
<dbReference type="Pfam" id="PF00106">
    <property type="entry name" value="adh_short"/>
    <property type="match status" value="1"/>
</dbReference>
<evidence type="ECO:0000313" key="4">
    <source>
        <dbReference type="EMBL" id="KAK3094164.1"/>
    </source>
</evidence>
<dbReference type="PANTHER" id="PTHR43157">
    <property type="entry name" value="PHOSPHATIDYLINOSITOL-GLYCAN BIOSYNTHESIS CLASS F PROTEIN-RELATED"/>
    <property type="match status" value="1"/>
</dbReference>
<dbReference type="EMBL" id="VSWD01000009">
    <property type="protein sequence ID" value="KAK3094164.1"/>
    <property type="molecule type" value="Genomic_DNA"/>
</dbReference>
<reference evidence="4" key="1">
    <citation type="submission" date="2019-08" db="EMBL/GenBank/DDBJ databases">
        <title>The improved chromosome-level genome for the pearl oyster Pinctada fucata martensii using PacBio sequencing and Hi-C.</title>
        <authorList>
            <person name="Zheng Z."/>
        </authorList>
    </citation>
    <scope>NUCLEOTIDE SEQUENCE</scope>
    <source>
        <strain evidence="4">ZZ-2019</strain>
        <tissue evidence="4">Adductor muscle</tissue>
    </source>
</reference>
<dbReference type="PRINTS" id="PR00080">
    <property type="entry name" value="SDRFAMILY"/>
</dbReference>
<dbReference type="Gene3D" id="3.40.50.720">
    <property type="entry name" value="NAD(P)-binding Rossmann-like Domain"/>
    <property type="match status" value="1"/>
</dbReference>
<dbReference type="PANTHER" id="PTHR43157:SF31">
    <property type="entry name" value="PHOSPHATIDYLINOSITOL-GLYCAN BIOSYNTHESIS CLASS F PROTEIN"/>
    <property type="match status" value="1"/>
</dbReference>
<gene>
    <name evidence="4" type="ORF">FSP39_024873</name>
</gene>
<keyword evidence="3" id="KW-0472">Membrane</keyword>
<name>A0AA89BSQ4_PINIB</name>
<dbReference type="AlphaFoldDB" id="A0AA89BSQ4"/>
<evidence type="ECO:0000313" key="5">
    <source>
        <dbReference type="Proteomes" id="UP001186944"/>
    </source>
</evidence>
<protein>
    <recommendedName>
        <fullName evidence="6">Retinol dehydrogenase 13</fullName>
    </recommendedName>
</protein>
<dbReference type="GO" id="GO:0016491">
    <property type="term" value="F:oxidoreductase activity"/>
    <property type="evidence" value="ECO:0007669"/>
    <property type="project" value="UniProtKB-KW"/>
</dbReference>
<feature type="transmembrane region" description="Helical" evidence="3">
    <location>
        <begin position="15"/>
        <end position="34"/>
    </location>
</feature>
<accession>A0AA89BSQ4</accession>
<dbReference type="InterPro" id="IPR002347">
    <property type="entry name" value="SDR_fam"/>
</dbReference>
<dbReference type="InterPro" id="IPR036291">
    <property type="entry name" value="NAD(P)-bd_dom_sf"/>
</dbReference>